<proteinExistence type="predicted"/>
<gene>
    <name evidence="1" type="ORF">BDK92_0279</name>
</gene>
<sequence>MAWWRNRFVWVAVILLGVSATVVLLVERAGSGPASADHLFGQLDRRLVATLEQLEPEQHQGHGEHARDVAEETRIVCGVRVFGVEPAEATTVSEVRTAYGFHLCGVAEPNRPWDWAVKLVGPIVVAMDSEPPVVQVAEATTEVPFVERVRQLFPERYQEQALKESLGEQSMRELRQRYDQAAGL</sequence>
<protein>
    <submittedName>
        <fullName evidence="1">Uncharacterized protein</fullName>
    </submittedName>
</protein>
<accession>A0A495JC20</accession>
<keyword evidence="2" id="KW-1185">Reference proteome</keyword>
<organism evidence="1 2">
    <name type="scientific">Micromonospora pisi</name>
    <dbReference type="NCBI Taxonomy" id="589240"/>
    <lineage>
        <taxon>Bacteria</taxon>
        <taxon>Bacillati</taxon>
        <taxon>Actinomycetota</taxon>
        <taxon>Actinomycetes</taxon>
        <taxon>Micromonosporales</taxon>
        <taxon>Micromonosporaceae</taxon>
        <taxon>Micromonospora</taxon>
    </lineage>
</organism>
<name>A0A495JC20_9ACTN</name>
<dbReference type="AlphaFoldDB" id="A0A495JC20"/>
<reference evidence="1 2" key="1">
    <citation type="submission" date="2018-10" db="EMBL/GenBank/DDBJ databases">
        <title>Sequencing the genomes of 1000 actinobacteria strains.</title>
        <authorList>
            <person name="Klenk H.-P."/>
        </authorList>
    </citation>
    <scope>NUCLEOTIDE SEQUENCE [LARGE SCALE GENOMIC DNA]</scope>
    <source>
        <strain evidence="1 2">DSM 45175</strain>
    </source>
</reference>
<dbReference type="EMBL" id="RBKT01000001">
    <property type="protein sequence ID" value="RKR86058.1"/>
    <property type="molecule type" value="Genomic_DNA"/>
</dbReference>
<evidence type="ECO:0000313" key="1">
    <source>
        <dbReference type="EMBL" id="RKR86058.1"/>
    </source>
</evidence>
<comment type="caution">
    <text evidence="1">The sequence shown here is derived from an EMBL/GenBank/DDBJ whole genome shotgun (WGS) entry which is preliminary data.</text>
</comment>
<evidence type="ECO:0000313" key="2">
    <source>
        <dbReference type="Proteomes" id="UP000277671"/>
    </source>
</evidence>
<dbReference type="Proteomes" id="UP000277671">
    <property type="component" value="Unassembled WGS sequence"/>
</dbReference>